<feature type="transmembrane region" description="Helical" evidence="6">
    <location>
        <begin position="109"/>
        <end position="130"/>
    </location>
</feature>
<feature type="transmembrane region" description="Helical" evidence="6">
    <location>
        <begin position="83"/>
        <end position="103"/>
    </location>
</feature>
<evidence type="ECO:0000313" key="8">
    <source>
        <dbReference type="EMBL" id="MXO73138.1"/>
    </source>
</evidence>
<dbReference type="AlphaFoldDB" id="A0A844Z1B7"/>
<dbReference type="SUPFAM" id="SSF103473">
    <property type="entry name" value="MFS general substrate transporter"/>
    <property type="match status" value="1"/>
</dbReference>
<dbReference type="GO" id="GO:0005886">
    <property type="term" value="C:plasma membrane"/>
    <property type="evidence" value="ECO:0007669"/>
    <property type="project" value="TreeGrafter"/>
</dbReference>
<feature type="domain" description="Major facilitator superfamily (MFS) profile" evidence="7">
    <location>
        <begin position="17"/>
        <end position="402"/>
    </location>
</feature>
<dbReference type="PANTHER" id="PTHR23502">
    <property type="entry name" value="MAJOR FACILITATOR SUPERFAMILY"/>
    <property type="match status" value="1"/>
</dbReference>
<feature type="transmembrane region" description="Helical" evidence="6">
    <location>
        <begin position="172"/>
        <end position="192"/>
    </location>
</feature>
<sequence length="418" mass="45220">MDSSRTAKPIGMGMRELIVLLALLMSLNGLAIDAVLPGMDEMARELGVLDGNRRQLVIAVYSIAMGIGCLVPGAYADRYGRRPILLLALGCYVGFALVVSLLHDFDMVLLARGVGGVLAAGLMVAPMAIVRDLYEGDRMARLMSVIAAVFITVPVIAPSLGQAVLLVAGWRWIFVTQAAIGALAAVWVYYRLPETLTEANRQEINLPVIARNMHAALVNRQSIGYVLGTLLVMAGVFGYVNIAQQLYTEHFGVDDHLFPMLFGATAAMMAVANITNSRIVMKFGARRVSHTGVMVFITVSALQVWASYYHPGDIRWFVPLMACNLGLLGFLGANFGSIAMQPFAHIAGAASSVQAFFRMFGAAMVGLVIGQSYDGTARPFAWALLISSTLALCFVLYSEKGRLFRRLNVKPPTERIIP</sequence>
<evidence type="ECO:0000256" key="4">
    <source>
        <dbReference type="ARBA" id="ARBA00022989"/>
    </source>
</evidence>
<keyword evidence="5 6" id="KW-0472">Membrane</keyword>
<dbReference type="CDD" id="cd17320">
    <property type="entry name" value="MFS_MdfA_MDR_like"/>
    <property type="match status" value="1"/>
</dbReference>
<evidence type="ECO:0000256" key="1">
    <source>
        <dbReference type="ARBA" id="ARBA00004141"/>
    </source>
</evidence>
<evidence type="ECO:0000313" key="9">
    <source>
        <dbReference type="Proteomes" id="UP000466966"/>
    </source>
</evidence>
<keyword evidence="3 6" id="KW-0812">Transmembrane</keyword>
<organism evidence="8 9">
    <name type="scientific">Alteraurantiacibacter buctensis</name>
    <dbReference type="NCBI Taxonomy" id="1503981"/>
    <lineage>
        <taxon>Bacteria</taxon>
        <taxon>Pseudomonadati</taxon>
        <taxon>Pseudomonadota</taxon>
        <taxon>Alphaproteobacteria</taxon>
        <taxon>Sphingomonadales</taxon>
        <taxon>Erythrobacteraceae</taxon>
        <taxon>Alteraurantiacibacter</taxon>
    </lineage>
</organism>
<feature type="transmembrane region" description="Helical" evidence="6">
    <location>
        <begin position="314"/>
        <end position="335"/>
    </location>
</feature>
<dbReference type="OrthoDB" id="9800416at2"/>
<name>A0A844Z1B7_9SPHN</name>
<protein>
    <submittedName>
        <fullName evidence="8">MFS transporter</fullName>
    </submittedName>
</protein>
<evidence type="ECO:0000256" key="2">
    <source>
        <dbReference type="ARBA" id="ARBA00022448"/>
    </source>
</evidence>
<dbReference type="InterPro" id="IPR036259">
    <property type="entry name" value="MFS_trans_sf"/>
</dbReference>
<dbReference type="InterPro" id="IPR020846">
    <property type="entry name" value="MFS_dom"/>
</dbReference>
<feature type="transmembrane region" description="Helical" evidence="6">
    <location>
        <begin position="288"/>
        <end position="308"/>
    </location>
</feature>
<feature type="transmembrane region" description="Helical" evidence="6">
    <location>
        <begin position="223"/>
        <end position="242"/>
    </location>
</feature>
<dbReference type="EMBL" id="WTYV01000007">
    <property type="protein sequence ID" value="MXO73138.1"/>
    <property type="molecule type" value="Genomic_DNA"/>
</dbReference>
<keyword evidence="4 6" id="KW-1133">Transmembrane helix</keyword>
<proteinExistence type="predicted"/>
<accession>A0A844Z1B7</accession>
<dbReference type="GO" id="GO:0022857">
    <property type="term" value="F:transmembrane transporter activity"/>
    <property type="evidence" value="ECO:0007669"/>
    <property type="project" value="InterPro"/>
</dbReference>
<comment type="caution">
    <text evidence="8">The sequence shown here is derived from an EMBL/GenBank/DDBJ whole genome shotgun (WGS) entry which is preliminary data.</text>
</comment>
<dbReference type="InterPro" id="IPR011701">
    <property type="entry name" value="MFS"/>
</dbReference>
<evidence type="ECO:0000256" key="5">
    <source>
        <dbReference type="ARBA" id="ARBA00023136"/>
    </source>
</evidence>
<feature type="transmembrane region" description="Helical" evidence="6">
    <location>
        <begin position="142"/>
        <end position="160"/>
    </location>
</feature>
<dbReference type="Proteomes" id="UP000466966">
    <property type="component" value="Unassembled WGS sequence"/>
</dbReference>
<gene>
    <name evidence="8" type="ORF">GRI99_16030</name>
</gene>
<keyword evidence="9" id="KW-1185">Reference proteome</keyword>
<dbReference type="RefSeq" id="WP_160773061.1">
    <property type="nucleotide sequence ID" value="NZ_WTYV01000007.1"/>
</dbReference>
<keyword evidence="2" id="KW-0813">Transport</keyword>
<evidence type="ECO:0000259" key="7">
    <source>
        <dbReference type="PROSITE" id="PS50850"/>
    </source>
</evidence>
<evidence type="ECO:0000256" key="6">
    <source>
        <dbReference type="SAM" id="Phobius"/>
    </source>
</evidence>
<dbReference type="Pfam" id="PF07690">
    <property type="entry name" value="MFS_1"/>
    <property type="match status" value="1"/>
</dbReference>
<dbReference type="Gene3D" id="1.20.1720.10">
    <property type="entry name" value="Multidrug resistance protein D"/>
    <property type="match status" value="1"/>
</dbReference>
<feature type="transmembrane region" description="Helical" evidence="6">
    <location>
        <begin position="355"/>
        <end position="373"/>
    </location>
</feature>
<feature type="transmembrane region" description="Helical" evidence="6">
    <location>
        <begin position="55"/>
        <end position="76"/>
    </location>
</feature>
<dbReference type="PANTHER" id="PTHR23502:SF132">
    <property type="entry name" value="POLYAMINE TRANSPORTER 2-RELATED"/>
    <property type="match status" value="1"/>
</dbReference>
<feature type="transmembrane region" description="Helical" evidence="6">
    <location>
        <begin position="379"/>
        <end position="397"/>
    </location>
</feature>
<evidence type="ECO:0000256" key="3">
    <source>
        <dbReference type="ARBA" id="ARBA00022692"/>
    </source>
</evidence>
<comment type="subcellular location">
    <subcellularLocation>
        <location evidence="1">Membrane</location>
        <topology evidence="1">Multi-pass membrane protein</topology>
    </subcellularLocation>
</comment>
<dbReference type="PROSITE" id="PS50850">
    <property type="entry name" value="MFS"/>
    <property type="match status" value="1"/>
</dbReference>
<feature type="transmembrane region" description="Helical" evidence="6">
    <location>
        <begin position="257"/>
        <end position="276"/>
    </location>
</feature>
<reference evidence="8 9" key="1">
    <citation type="submission" date="2019-12" db="EMBL/GenBank/DDBJ databases">
        <title>Genomic-based taxomic classification of the family Erythrobacteraceae.</title>
        <authorList>
            <person name="Xu L."/>
        </authorList>
    </citation>
    <scope>NUCLEOTIDE SEQUENCE [LARGE SCALE GENOMIC DNA]</scope>
    <source>
        <strain evidence="8 9">M0322</strain>
    </source>
</reference>